<evidence type="ECO:0000313" key="1">
    <source>
        <dbReference type="EMBL" id="KRX16317.1"/>
    </source>
</evidence>
<dbReference type="AlphaFoldDB" id="A0A0V0RPC4"/>
<protein>
    <submittedName>
        <fullName evidence="1">Uncharacterized protein</fullName>
    </submittedName>
</protein>
<proteinExistence type="predicted"/>
<dbReference type="Proteomes" id="UP000054630">
    <property type="component" value="Unassembled WGS sequence"/>
</dbReference>
<sequence>MLHYERQEEMCRAGTTLCIDSEGIAVSLIALRMDGGGIDELVYLVDRLMEGWRANEHTTVIRGRKCIERVYQYELGAEVCQTCVPHLTERITLRMFWSEWLAGKELLIDDGLGAVRNTTLNNWSKV</sequence>
<organism evidence="1 2">
    <name type="scientific">Trichinella nelsoni</name>
    <dbReference type="NCBI Taxonomy" id="6336"/>
    <lineage>
        <taxon>Eukaryota</taxon>
        <taxon>Metazoa</taxon>
        <taxon>Ecdysozoa</taxon>
        <taxon>Nematoda</taxon>
        <taxon>Enoplea</taxon>
        <taxon>Dorylaimia</taxon>
        <taxon>Trichinellida</taxon>
        <taxon>Trichinellidae</taxon>
        <taxon>Trichinella</taxon>
    </lineage>
</organism>
<name>A0A0V0RPC4_9BILA</name>
<evidence type="ECO:0000313" key="2">
    <source>
        <dbReference type="Proteomes" id="UP000054630"/>
    </source>
</evidence>
<accession>A0A0V0RPC4</accession>
<comment type="caution">
    <text evidence="1">The sequence shown here is derived from an EMBL/GenBank/DDBJ whole genome shotgun (WGS) entry which is preliminary data.</text>
</comment>
<keyword evidence="2" id="KW-1185">Reference proteome</keyword>
<gene>
    <name evidence="1" type="ORF">T07_5968</name>
</gene>
<reference evidence="1 2" key="1">
    <citation type="submission" date="2015-01" db="EMBL/GenBank/DDBJ databases">
        <title>Evolution of Trichinella species and genotypes.</title>
        <authorList>
            <person name="Korhonen P.K."/>
            <person name="Edoardo P."/>
            <person name="Giuseppe L.R."/>
            <person name="Gasser R.B."/>
        </authorList>
    </citation>
    <scope>NUCLEOTIDE SEQUENCE [LARGE SCALE GENOMIC DNA]</scope>
    <source>
        <strain evidence="1">ISS37</strain>
    </source>
</reference>
<dbReference type="EMBL" id="JYDL01000109">
    <property type="protein sequence ID" value="KRX16317.1"/>
    <property type="molecule type" value="Genomic_DNA"/>
</dbReference>